<dbReference type="AlphaFoldDB" id="A0A6J4UBY0"/>
<dbReference type="PRINTS" id="PR00081">
    <property type="entry name" value="GDHRDH"/>
</dbReference>
<dbReference type="InterPro" id="IPR002347">
    <property type="entry name" value="SDR_fam"/>
</dbReference>
<dbReference type="EMBL" id="CADCWK010000024">
    <property type="protein sequence ID" value="CAA9544196.1"/>
    <property type="molecule type" value="Genomic_DNA"/>
</dbReference>
<dbReference type="Pfam" id="PF00106">
    <property type="entry name" value="adh_short"/>
    <property type="match status" value="1"/>
</dbReference>
<name>A0A6J4UBY0_9BACT</name>
<evidence type="ECO:0008006" key="4">
    <source>
        <dbReference type="Google" id="ProtNLM"/>
    </source>
</evidence>
<organism evidence="3">
    <name type="scientific">uncultured Thermomicrobiales bacterium</name>
    <dbReference type="NCBI Taxonomy" id="1645740"/>
    <lineage>
        <taxon>Bacteria</taxon>
        <taxon>Pseudomonadati</taxon>
        <taxon>Thermomicrobiota</taxon>
        <taxon>Thermomicrobia</taxon>
        <taxon>Thermomicrobiales</taxon>
        <taxon>environmental samples</taxon>
    </lineage>
</organism>
<dbReference type="PANTHER" id="PTHR24320:SF148">
    <property type="entry name" value="NAD(P)-BINDING ROSSMANN-FOLD SUPERFAMILY PROTEIN"/>
    <property type="match status" value="1"/>
</dbReference>
<dbReference type="Gene3D" id="3.40.50.720">
    <property type="entry name" value="NAD(P)-binding Rossmann-like Domain"/>
    <property type="match status" value="1"/>
</dbReference>
<dbReference type="NCBIfam" id="NF004846">
    <property type="entry name" value="PRK06197.1"/>
    <property type="match status" value="1"/>
</dbReference>
<dbReference type="PANTHER" id="PTHR24320">
    <property type="entry name" value="RETINOL DEHYDROGENASE"/>
    <property type="match status" value="1"/>
</dbReference>
<accession>A0A6J4UBY0</accession>
<protein>
    <recommendedName>
        <fullName evidence="4">Oxidoreductase/Short-chain dehydrogenase</fullName>
    </recommendedName>
</protein>
<comment type="similarity">
    <text evidence="1">Belongs to the short-chain dehydrogenases/reductases (SDR) family.</text>
</comment>
<dbReference type="NCBIfam" id="NF004513">
    <property type="entry name" value="PRK05854.1"/>
    <property type="match status" value="1"/>
</dbReference>
<keyword evidence="2" id="KW-0560">Oxidoreductase</keyword>
<dbReference type="SUPFAM" id="SSF51735">
    <property type="entry name" value="NAD(P)-binding Rossmann-fold domains"/>
    <property type="match status" value="1"/>
</dbReference>
<evidence type="ECO:0000256" key="1">
    <source>
        <dbReference type="ARBA" id="ARBA00006484"/>
    </source>
</evidence>
<dbReference type="InterPro" id="IPR036291">
    <property type="entry name" value="NAD(P)-bd_dom_sf"/>
</dbReference>
<evidence type="ECO:0000313" key="3">
    <source>
        <dbReference type="EMBL" id="CAA9544196.1"/>
    </source>
</evidence>
<dbReference type="GO" id="GO:0016491">
    <property type="term" value="F:oxidoreductase activity"/>
    <property type="evidence" value="ECO:0007669"/>
    <property type="project" value="UniProtKB-KW"/>
</dbReference>
<evidence type="ECO:0000256" key="2">
    <source>
        <dbReference type="ARBA" id="ARBA00023002"/>
    </source>
</evidence>
<gene>
    <name evidence="3" type="ORF">AVDCRST_MAG33-296</name>
</gene>
<proteinExistence type="inferred from homology"/>
<sequence length="303" mass="31364">MAGSRYEIPDQRGRFAVVTGANSGIGYEIAQGLASAGAEVVLAVRDMEKGETARQAIMAGNPAACVAVAELDVARLDSVARFAEGLIGEGRPVDLLVANAGIMAVPSRELTPDGFEVQFATNYLGHVALTGRLLPLLRAAEAPRVVTMSSLAAWIGRVDFANLQGERSYNPWRAYALSKLADLMFAREFDRRGRAAGWGVIGVAAHPGIVRTNLGAGGAGGGMSGLPAKIPGFSQSADRGAGPALFAATSPTVIGGGYYGPDGLFELTGGPAPARVPRQARDAAVASRLWEVSEGLTGVRFLS</sequence>
<reference evidence="3" key="1">
    <citation type="submission" date="2020-02" db="EMBL/GenBank/DDBJ databases">
        <authorList>
            <person name="Meier V. D."/>
        </authorList>
    </citation>
    <scope>NUCLEOTIDE SEQUENCE</scope>
    <source>
        <strain evidence="3">AVDCRST_MAG33</strain>
    </source>
</reference>
<dbReference type="CDD" id="cd05327">
    <property type="entry name" value="retinol-DH_like_SDR_c_like"/>
    <property type="match status" value="1"/>
</dbReference>